<dbReference type="CDD" id="cd06260">
    <property type="entry name" value="DUF820-like"/>
    <property type="match status" value="1"/>
</dbReference>
<dbReference type="SUPFAM" id="SSF52980">
    <property type="entry name" value="Restriction endonuclease-like"/>
    <property type="match status" value="1"/>
</dbReference>
<evidence type="ECO:0000313" key="2">
    <source>
        <dbReference type="EMBL" id="MQY23774.1"/>
    </source>
</evidence>
<dbReference type="Pfam" id="PF05685">
    <property type="entry name" value="Uma2"/>
    <property type="match status" value="1"/>
</dbReference>
<evidence type="ECO:0000313" key="3">
    <source>
        <dbReference type="Proteomes" id="UP000438448"/>
    </source>
</evidence>
<dbReference type="PANTHER" id="PTHR35400">
    <property type="entry name" value="SLR1083 PROTEIN"/>
    <property type="match status" value="1"/>
</dbReference>
<dbReference type="Proteomes" id="UP000438448">
    <property type="component" value="Unassembled WGS sequence"/>
</dbReference>
<dbReference type="PANTHER" id="PTHR35400:SF3">
    <property type="entry name" value="SLL1072 PROTEIN"/>
    <property type="match status" value="1"/>
</dbReference>
<name>A0A7K0DG57_9NOCA</name>
<dbReference type="InterPro" id="IPR008538">
    <property type="entry name" value="Uma2"/>
</dbReference>
<organism evidence="2 3">
    <name type="scientific">Nocardia macrotermitis</name>
    <dbReference type="NCBI Taxonomy" id="2585198"/>
    <lineage>
        <taxon>Bacteria</taxon>
        <taxon>Bacillati</taxon>
        <taxon>Actinomycetota</taxon>
        <taxon>Actinomycetes</taxon>
        <taxon>Mycobacteriales</taxon>
        <taxon>Nocardiaceae</taxon>
        <taxon>Nocardia</taxon>
    </lineage>
</organism>
<evidence type="ECO:0000259" key="1">
    <source>
        <dbReference type="Pfam" id="PF05685"/>
    </source>
</evidence>
<dbReference type="Gene3D" id="3.90.1570.10">
    <property type="entry name" value="tt1808, chain A"/>
    <property type="match status" value="1"/>
</dbReference>
<dbReference type="OrthoDB" id="9799703at2"/>
<dbReference type="InterPro" id="IPR011335">
    <property type="entry name" value="Restrct_endonuc-II-like"/>
</dbReference>
<sequence>MHVPCRIDSEDHSRRSPALSRLIQVSEAYDWSWLRQSLAAPEITLEVYASIPEELGRQIEVVDGRIIRCESPTPEHQTIQHNLVSALRDAAKYMDAREQTCHKVIGDVDMLLTEAPRLHYRRPDVVVYRCIESDRGRWRRKPYASDSLLVIEIVSPGTVVTDTRDKLAEYAQARIPHYWVVQMAGNDGPVVSIERFRLTISGKYISDGISVRGTDLVAVDVIDPFATRITWEYLDDGI</sequence>
<dbReference type="AlphaFoldDB" id="A0A7K0DG57"/>
<dbReference type="EMBL" id="WEGK01000023">
    <property type="protein sequence ID" value="MQY23774.1"/>
    <property type="molecule type" value="Genomic_DNA"/>
</dbReference>
<feature type="domain" description="Putative restriction endonuclease" evidence="1">
    <location>
        <begin position="47"/>
        <end position="214"/>
    </location>
</feature>
<protein>
    <recommendedName>
        <fullName evidence="1">Putative restriction endonuclease domain-containing protein</fullName>
    </recommendedName>
</protein>
<comment type="caution">
    <text evidence="2">The sequence shown here is derived from an EMBL/GenBank/DDBJ whole genome shotgun (WGS) entry which is preliminary data.</text>
</comment>
<proteinExistence type="predicted"/>
<reference evidence="2 3" key="1">
    <citation type="submission" date="2019-10" db="EMBL/GenBank/DDBJ databases">
        <title>Nocardia macrotermitis sp. nov. and Nocardia aurantia sp. nov., isolated from the gut of fungus growing-termite Macrotermes natalensis.</title>
        <authorList>
            <person name="Benndorf R."/>
            <person name="Schwitalla J."/>
            <person name="Martin K."/>
            <person name="De Beer W."/>
            <person name="Kaster A.-K."/>
            <person name="Vollmers J."/>
            <person name="Poulsen M."/>
            <person name="Beemelmanns C."/>
        </authorList>
    </citation>
    <scope>NUCLEOTIDE SEQUENCE [LARGE SCALE GENOMIC DNA]</scope>
    <source>
        <strain evidence="2 3">RB20</strain>
    </source>
</reference>
<accession>A0A7K0DG57</accession>
<dbReference type="InterPro" id="IPR012296">
    <property type="entry name" value="Nuclease_put_TT1808"/>
</dbReference>
<keyword evidence="3" id="KW-1185">Reference proteome</keyword>
<gene>
    <name evidence="2" type="ORF">NRB20_69060</name>
</gene>